<dbReference type="EMBL" id="KI675999">
    <property type="protein sequence ID" value="ETL27239.1"/>
    <property type="molecule type" value="Genomic_DNA"/>
</dbReference>
<proteinExistence type="predicted"/>
<gene>
    <name evidence="2" type="ORF">L916_19191</name>
</gene>
<dbReference type="Proteomes" id="UP000053864">
    <property type="component" value="Unassembled WGS sequence"/>
</dbReference>
<organism evidence="2">
    <name type="scientific">Phytophthora nicotianae</name>
    <name type="common">Potato buckeye rot agent</name>
    <name type="synonym">Phytophthora parasitica</name>
    <dbReference type="NCBI Taxonomy" id="4792"/>
    <lineage>
        <taxon>Eukaryota</taxon>
        <taxon>Sar</taxon>
        <taxon>Stramenopiles</taxon>
        <taxon>Oomycota</taxon>
        <taxon>Peronosporomycetes</taxon>
        <taxon>Peronosporales</taxon>
        <taxon>Peronosporaceae</taxon>
        <taxon>Phytophthora</taxon>
    </lineage>
</organism>
<sequence>MRSNATAVFGQPVQAQNPRSRCGPRISGLAPLVRRTSPLNQTYSVTRKIRNQDKGLAQRKERANAPADVPPHTPANEPPGAPVGESPRSPAEEPPSVPADVSPAVTPFDPPTSYGVPLNTPLLPSSGMYSAAPSPRLANSLLSLLISCPALDLQ</sequence>
<dbReference type="VEuPathDB" id="FungiDB:PPTG_24189"/>
<name>W2HZ51_PHYNI</name>
<reference evidence="2" key="1">
    <citation type="submission" date="2013-11" db="EMBL/GenBank/DDBJ databases">
        <title>The Genome Sequence of Phytophthora parasitica CJ05E6.</title>
        <authorList>
            <consortium name="The Broad Institute Genomics Platform"/>
            <person name="Russ C."/>
            <person name="Tyler B."/>
            <person name="Panabieres F."/>
            <person name="Shan W."/>
            <person name="Tripathy S."/>
            <person name="Grunwald N."/>
            <person name="Machado M."/>
            <person name="Johnson C.S."/>
            <person name="Arredondo F."/>
            <person name="Hong C."/>
            <person name="Coffey M."/>
            <person name="Young S.K."/>
            <person name="Zeng Q."/>
            <person name="Gargeya S."/>
            <person name="Fitzgerald M."/>
            <person name="Abouelleil A."/>
            <person name="Alvarado L."/>
            <person name="Chapman S.B."/>
            <person name="Gainer-Dewar J."/>
            <person name="Goldberg J."/>
            <person name="Griggs A."/>
            <person name="Gujja S."/>
            <person name="Hansen M."/>
            <person name="Howarth C."/>
            <person name="Imamovic A."/>
            <person name="Ireland A."/>
            <person name="Larimer J."/>
            <person name="McCowan C."/>
            <person name="Murphy C."/>
            <person name="Pearson M."/>
            <person name="Poon T.W."/>
            <person name="Priest M."/>
            <person name="Roberts A."/>
            <person name="Saif S."/>
            <person name="Shea T."/>
            <person name="Sykes S."/>
            <person name="Wortman J."/>
            <person name="Nusbaum C."/>
            <person name="Birren B."/>
        </authorList>
    </citation>
    <scope>NUCLEOTIDE SEQUENCE [LARGE SCALE GENOMIC DNA]</scope>
    <source>
        <strain evidence="2">CJ05E6</strain>
    </source>
</reference>
<protein>
    <submittedName>
        <fullName evidence="2">Uncharacterized protein</fullName>
    </submittedName>
</protein>
<dbReference type="AlphaFoldDB" id="W2HZ51"/>
<feature type="compositionally biased region" description="Pro residues" evidence="1">
    <location>
        <begin position="68"/>
        <end position="81"/>
    </location>
</feature>
<evidence type="ECO:0000256" key="1">
    <source>
        <dbReference type="SAM" id="MobiDB-lite"/>
    </source>
</evidence>
<accession>W2HZ51</accession>
<feature type="compositionally biased region" description="Low complexity" evidence="1">
    <location>
        <begin position="98"/>
        <end position="107"/>
    </location>
</feature>
<feature type="region of interest" description="Disordered" evidence="1">
    <location>
        <begin position="1"/>
        <end position="134"/>
    </location>
</feature>
<feature type="compositionally biased region" description="Basic and acidic residues" evidence="1">
    <location>
        <begin position="50"/>
        <end position="63"/>
    </location>
</feature>
<evidence type="ECO:0000313" key="2">
    <source>
        <dbReference type="EMBL" id="ETL27239.1"/>
    </source>
</evidence>